<evidence type="ECO:0000259" key="1">
    <source>
        <dbReference type="PROSITE" id="PS50146"/>
    </source>
</evidence>
<dbReference type="GO" id="GO:0016020">
    <property type="term" value="C:membrane"/>
    <property type="evidence" value="ECO:0007669"/>
    <property type="project" value="TreeGrafter"/>
</dbReference>
<dbReference type="OrthoDB" id="3853857at2759"/>
<dbReference type="VEuPathDB" id="FungiDB:H310_01443"/>
<sequence length="417" mass="45970">MSPSGLEVKGSDQSQHLSWLDVVGATAESTTLNINTCKKDNKGHRHLDTFVFNGQGSDDVNEFAQAIRYMARFPGQHNPTLPSIEQMAEQAPPLQKCLVLINPVGGTGHAESTYDRKVHNVLEAANIVVTKVLTTHQAHAMEIAETLDLTEYNFLVCVGGDGLEFEVVQGLMQRSDWHDAIRFPMGIIPGGSGNGLAKTLLHNASEVYSPENRAFIIAKASPQSLDIATTRNATSTRYSFLSLSWAFIADVDFESEWCRFMGSTRFTVAAVMKILTFKRWKGRLSYLLPDKDAEPQHYWNNPGNNEPSNAPVIHLLPKTIGGALPNKWATMEGNFSLFWSTSVSHPTWDAHLVPGASSSDGYLYLVVVEGDASVMTMTKVLLGLETGSHTALESVQVIKTRQATHTHQAWFVYLRLL</sequence>
<dbReference type="InterPro" id="IPR050187">
    <property type="entry name" value="Lipid_Phosphate_FormReg"/>
</dbReference>
<name>A0A024USP6_9STRA</name>
<dbReference type="Gene3D" id="2.60.200.40">
    <property type="match status" value="1"/>
</dbReference>
<dbReference type="PANTHER" id="PTHR12358">
    <property type="entry name" value="SPHINGOSINE KINASE"/>
    <property type="match status" value="1"/>
</dbReference>
<dbReference type="eggNOG" id="KOG1116">
    <property type="taxonomic scope" value="Eukaryota"/>
</dbReference>
<dbReference type="RefSeq" id="XP_008862770.1">
    <property type="nucleotide sequence ID" value="XM_008864548.1"/>
</dbReference>
<dbReference type="InterPro" id="IPR001206">
    <property type="entry name" value="Diacylglycerol_kinase_cat_dom"/>
</dbReference>
<dbReference type="Pfam" id="PF00781">
    <property type="entry name" value="DAGK_cat"/>
    <property type="match status" value="1"/>
</dbReference>
<proteinExistence type="predicted"/>
<dbReference type="GO" id="GO:0001727">
    <property type="term" value="F:lipid kinase activity"/>
    <property type="evidence" value="ECO:0007669"/>
    <property type="project" value="TreeGrafter"/>
</dbReference>
<protein>
    <recommendedName>
        <fullName evidence="1">DAGKc domain-containing protein</fullName>
    </recommendedName>
</protein>
<organism evidence="2">
    <name type="scientific">Aphanomyces invadans</name>
    <dbReference type="NCBI Taxonomy" id="157072"/>
    <lineage>
        <taxon>Eukaryota</taxon>
        <taxon>Sar</taxon>
        <taxon>Stramenopiles</taxon>
        <taxon>Oomycota</taxon>
        <taxon>Saprolegniomycetes</taxon>
        <taxon>Saprolegniales</taxon>
        <taxon>Verrucalvaceae</taxon>
        <taxon>Aphanomyces</taxon>
    </lineage>
</organism>
<dbReference type="GO" id="GO:0016773">
    <property type="term" value="F:phosphotransferase activity, alcohol group as acceptor"/>
    <property type="evidence" value="ECO:0007669"/>
    <property type="project" value="UniProtKB-ARBA"/>
</dbReference>
<dbReference type="EMBL" id="KI913953">
    <property type="protein sequence ID" value="ETW08965.1"/>
    <property type="molecule type" value="Genomic_DNA"/>
</dbReference>
<dbReference type="AlphaFoldDB" id="A0A024USP6"/>
<dbReference type="STRING" id="157072.A0A024USP6"/>
<dbReference type="GO" id="GO:0005737">
    <property type="term" value="C:cytoplasm"/>
    <property type="evidence" value="ECO:0007669"/>
    <property type="project" value="TreeGrafter"/>
</dbReference>
<dbReference type="PANTHER" id="PTHR12358:SF31">
    <property type="entry name" value="ACYLGLYCEROL KINASE, MITOCHONDRIAL"/>
    <property type="match status" value="1"/>
</dbReference>
<dbReference type="GeneID" id="20078493"/>
<reference evidence="2" key="1">
    <citation type="submission" date="2013-12" db="EMBL/GenBank/DDBJ databases">
        <title>The Genome Sequence of Aphanomyces invadans NJM9701.</title>
        <authorList>
            <consortium name="The Broad Institute Genomics Platform"/>
            <person name="Russ C."/>
            <person name="Tyler B."/>
            <person name="van West P."/>
            <person name="Dieguez-Uribeondo J."/>
            <person name="Young S.K."/>
            <person name="Zeng Q."/>
            <person name="Gargeya S."/>
            <person name="Fitzgerald M."/>
            <person name="Abouelleil A."/>
            <person name="Alvarado L."/>
            <person name="Chapman S.B."/>
            <person name="Gainer-Dewar J."/>
            <person name="Goldberg J."/>
            <person name="Griggs A."/>
            <person name="Gujja S."/>
            <person name="Hansen M."/>
            <person name="Howarth C."/>
            <person name="Imamovic A."/>
            <person name="Ireland A."/>
            <person name="Larimer J."/>
            <person name="McCowan C."/>
            <person name="Murphy C."/>
            <person name="Pearson M."/>
            <person name="Poon T.W."/>
            <person name="Priest M."/>
            <person name="Roberts A."/>
            <person name="Saif S."/>
            <person name="Shea T."/>
            <person name="Sykes S."/>
            <person name="Wortman J."/>
            <person name="Nusbaum C."/>
            <person name="Birren B."/>
        </authorList>
    </citation>
    <scope>NUCLEOTIDE SEQUENCE [LARGE SCALE GENOMIC DNA]</scope>
    <source>
        <strain evidence="2">NJM9701</strain>
    </source>
</reference>
<dbReference type="InterPro" id="IPR017438">
    <property type="entry name" value="ATP-NAD_kinase_N"/>
</dbReference>
<dbReference type="SMART" id="SM00046">
    <property type="entry name" value="DAGKc"/>
    <property type="match status" value="1"/>
</dbReference>
<gene>
    <name evidence="2" type="ORF">H310_01443</name>
</gene>
<feature type="domain" description="DAGKc" evidence="1">
    <location>
        <begin position="92"/>
        <end position="234"/>
    </location>
</feature>
<dbReference type="GO" id="GO:0046512">
    <property type="term" value="P:sphingosine biosynthetic process"/>
    <property type="evidence" value="ECO:0007669"/>
    <property type="project" value="TreeGrafter"/>
</dbReference>
<dbReference type="Gene3D" id="3.40.50.10330">
    <property type="entry name" value="Probable inorganic polyphosphate/atp-NAD kinase, domain 1"/>
    <property type="match status" value="1"/>
</dbReference>
<dbReference type="PROSITE" id="PS50146">
    <property type="entry name" value="DAGK"/>
    <property type="match status" value="1"/>
</dbReference>
<dbReference type="InterPro" id="IPR016064">
    <property type="entry name" value="NAD/diacylglycerol_kinase_sf"/>
</dbReference>
<accession>A0A024USP6</accession>
<dbReference type="SUPFAM" id="SSF111331">
    <property type="entry name" value="NAD kinase/diacylglycerol kinase-like"/>
    <property type="match status" value="1"/>
</dbReference>
<evidence type="ECO:0000313" key="2">
    <source>
        <dbReference type="EMBL" id="ETW08965.1"/>
    </source>
</evidence>